<dbReference type="InterPro" id="IPR046628">
    <property type="entry name" value="DUF6740"/>
</dbReference>
<protein>
    <submittedName>
        <fullName evidence="1">Uncharacterized protein</fullName>
    </submittedName>
</protein>
<evidence type="ECO:0000313" key="2">
    <source>
        <dbReference type="Proteomes" id="UP000591131"/>
    </source>
</evidence>
<dbReference type="EMBL" id="JAAPAO010000655">
    <property type="protein sequence ID" value="KAF4655459.1"/>
    <property type="molecule type" value="Genomic_DNA"/>
</dbReference>
<dbReference type="Proteomes" id="UP000591131">
    <property type="component" value="Unassembled WGS sequence"/>
</dbReference>
<reference evidence="1 2" key="1">
    <citation type="submission" date="2020-04" db="EMBL/GenBank/DDBJ databases">
        <title>Perkinsus chesapeaki whole genome sequence.</title>
        <authorList>
            <person name="Bogema D.R."/>
        </authorList>
    </citation>
    <scope>NUCLEOTIDE SEQUENCE [LARGE SCALE GENOMIC DNA]</scope>
    <source>
        <strain evidence="1">ATCC PRA-425</strain>
    </source>
</reference>
<sequence length="457" mass="51342">MLTKHGVIIIQTSIYYGLSFTMDEYGVPVKCHISRSRETNGMILPGMDNVSLNSKQQVNKWVKNGNNGGVDSRTSINIASLSQTGLIPTSWVIYTDINDEVLIKIQTINSGVYGNRVMQETVVVNSEKLYYAMTLDEALSYVYAVYDIHYNNNDDAPLIDPNMAKAQLVPEAARRYFKKHNNDFNWRPASYIGRNLGGSNLAPIAYYDIPKNTAAYTYFYYGRKKRYGNRLLDEEDNIIEFEYPTGCTVTQPSDRVYCLYVDIEPGKKTLAIDLFDVGSSPKHAHLHVSIIHEKNNNNELKLVFGVSAAGCACIFQQGIIHANLSLTLCLMGGLSLDYDTNRKKTTAFEGTLGFNLTLSVDVLQYPTISAGLDGLISVKGLEDRSLYVDGYIGLDIDAYYIGVKAGITVKGQSKGHTAEHWDFQSYFHLSVWVDILSFEQEYPWSWTIYDTRPKNLA</sequence>
<dbReference type="Pfam" id="PF20525">
    <property type="entry name" value="DUF6740"/>
    <property type="match status" value="1"/>
</dbReference>
<gene>
    <name evidence="1" type="ORF">FOL47_009419</name>
</gene>
<dbReference type="AlphaFoldDB" id="A0A7J6L8G1"/>
<name>A0A7J6L8G1_PERCH</name>
<comment type="caution">
    <text evidence="1">The sequence shown here is derived from an EMBL/GenBank/DDBJ whole genome shotgun (WGS) entry which is preliminary data.</text>
</comment>
<accession>A0A7J6L8G1</accession>
<keyword evidence="2" id="KW-1185">Reference proteome</keyword>
<organism evidence="1 2">
    <name type="scientific">Perkinsus chesapeaki</name>
    <name type="common">Clam parasite</name>
    <name type="synonym">Perkinsus andrewsi</name>
    <dbReference type="NCBI Taxonomy" id="330153"/>
    <lineage>
        <taxon>Eukaryota</taxon>
        <taxon>Sar</taxon>
        <taxon>Alveolata</taxon>
        <taxon>Perkinsozoa</taxon>
        <taxon>Perkinsea</taxon>
        <taxon>Perkinsida</taxon>
        <taxon>Perkinsidae</taxon>
        <taxon>Perkinsus</taxon>
    </lineage>
</organism>
<proteinExistence type="predicted"/>
<evidence type="ECO:0000313" key="1">
    <source>
        <dbReference type="EMBL" id="KAF4655459.1"/>
    </source>
</evidence>